<comment type="caution">
    <text evidence="1">The sequence shown here is derived from an EMBL/GenBank/DDBJ whole genome shotgun (WGS) entry which is preliminary data.</text>
</comment>
<evidence type="ECO:0000313" key="1">
    <source>
        <dbReference type="EMBL" id="KAK9322909.1"/>
    </source>
</evidence>
<name>A0ACC3TP18_9ASCO</name>
<organism evidence="1 2">
    <name type="scientific">Lipomyces orientalis</name>
    <dbReference type="NCBI Taxonomy" id="1233043"/>
    <lineage>
        <taxon>Eukaryota</taxon>
        <taxon>Fungi</taxon>
        <taxon>Dikarya</taxon>
        <taxon>Ascomycota</taxon>
        <taxon>Saccharomycotina</taxon>
        <taxon>Lipomycetes</taxon>
        <taxon>Lipomycetales</taxon>
        <taxon>Lipomycetaceae</taxon>
        <taxon>Lipomyces</taxon>
    </lineage>
</organism>
<gene>
    <name evidence="1" type="ORF">V1517DRAFT_322082</name>
</gene>
<sequence length="96" mass="10846">MLKRPAAQSTSLAIYTASSLALGESARTRTTRKQHQYPAPISAGCAAMGRVAEEIDFERPHVAAEWWWLAQIKFKVMKTPRRIAGMDELKRLVRPH</sequence>
<keyword evidence="2" id="KW-1185">Reference proteome</keyword>
<accession>A0ACC3TP18</accession>
<dbReference type="EMBL" id="MU970069">
    <property type="protein sequence ID" value="KAK9322909.1"/>
    <property type="molecule type" value="Genomic_DNA"/>
</dbReference>
<protein>
    <submittedName>
        <fullName evidence="1">Uncharacterized protein</fullName>
    </submittedName>
</protein>
<evidence type="ECO:0000313" key="2">
    <source>
        <dbReference type="Proteomes" id="UP001489719"/>
    </source>
</evidence>
<reference evidence="2" key="1">
    <citation type="journal article" date="2024" name="Front. Bioeng. Biotechnol.">
        <title>Genome-scale model development and genomic sequencing of the oleaginous clade Lipomyces.</title>
        <authorList>
            <person name="Czajka J.J."/>
            <person name="Han Y."/>
            <person name="Kim J."/>
            <person name="Mondo S.J."/>
            <person name="Hofstad B.A."/>
            <person name="Robles A."/>
            <person name="Haridas S."/>
            <person name="Riley R."/>
            <person name="LaButti K."/>
            <person name="Pangilinan J."/>
            <person name="Andreopoulos W."/>
            <person name="Lipzen A."/>
            <person name="Yan J."/>
            <person name="Wang M."/>
            <person name="Ng V."/>
            <person name="Grigoriev I.V."/>
            <person name="Spatafora J.W."/>
            <person name="Magnuson J.K."/>
            <person name="Baker S.E."/>
            <person name="Pomraning K.R."/>
        </authorList>
    </citation>
    <scope>NUCLEOTIDE SEQUENCE [LARGE SCALE GENOMIC DNA]</scope>
    <source>
        <strain evidence="2">CBS 10300</strain>
    </source>
</reference>
<dbReference type="Proteomes" id="UP001489719">
    <property type="component" value="Unassembled WGS sequence"/>
</dbReference>
<proteinExistence type="predicted"/>